<dbReference type="InterPro" id="IPR000771">
    <property type="entry name" value="FBA_II"/>
</dbReference>
<dbReference type="PANTHER" id="PTHR30304:SF0">
    <property type="entry name" value="D-TAGATOSE-1,6-BISPHOSPHATE ALDOLASE SUBUNIT GATY-RELATED"/>
    <property type="match status" value="1"/>
</dbReference>
<protein>
    <submittedName>
        <fullName evidence="4">Fructose-bisphosphate aldolase, class II</fullName>
    </submittedName>
</protein>
<dbReference type="RefSeq" id="WP_078818607.1">
    <property type="nucleotide sequence ID" value="NZ_FUYJ01000009.1"/>
</dbReference>
<dbReference type="EMBL" id="FUYJ01000009">
    <property type="protein sequence ID" value="SKB05576.1"/>
    <property type="molecule type" value="Genomic_DNA"/>
</dbReference>
<dbReference type="InterPro" id="IPR050246">
    <property type="entry name" value="Class_II_FBP_aldolase"/>
</dbReference>
<dbReference type="Pfam" id="PF01116">
    <property type="entry name" value="F_bP_aldolase"/>
    <property type="match status" value="1"/>
</dbReference>
<feature type="binding site" evidence="3">
    <location>
        <position position="82"/>
    </location>
    <ligand>
        <name>Zn(2+)</name>
        <dbReference type="ChEBI" id="CHEBI:29105"/>
        <label>1</label>
        <note>catalytic</note>
    </ligand>
</feature>
<comment type="cofactor">
    <cofactor evidence="3">
        <name>Zn(2+)</name>
        <dbReference type="ChEBI" id="CHEBI:29105"/>
    </cofactor>
    <text evidence="3">Binds 2 Zn(2+) ions per subunit. One is catalytic and the other provides a structural contribution.</text>
</comment>
<dbReference type="GO" id="GO:0005975">
    <property type="term" value="P:carbohydrate metabolic process"/>
    <property type="evidence" value="ECO:0007669"/>
    <property type="project" value="InterPro"/>
</dbReference>
<proteinExistence type="predicted"/>
<sequence length="279" mass="30828">MLVNTKEILLDAQKNKYAVPAFSVYNLEITQAALHVAEREQHPLILAVGERYFSTLNIEGFSSLIRTFAHNTSVPVALHLDHAYKKESILRAIRNGFSSVMFDGSSHPFDENVRLTKEMTEISHLAGISIEAEIGSLARGAFSDEEEGSGALTDPLLAAEFVKETNVDFLAAAIGTVHGLYVSKPHINLELLEQIKSKVDIPLVLHGGSDTPEEIIRKVIERGICKININTDVSVQAMTFLKNAMKAGTYLHLSNLMEDMQEVMETCMTDMVRICKGNN</sequence>
<feature type="binding site" evidence="3">
    <location>
        <position position="103"/>
    </location>
    <ligand>
        <name>Zn(2+)</name>
        <dbReference type="ChEBI" id="CHEBI:29105"/>
        <label>2</label>
    </ligand>
</feature>
<dbReference type="Gene3D" id="3.20.20.70">
    <property type="entry name" value="Aldolase class I"/>
    <property type="match status" value="1"/>
</dbReference>
<evidence type="ECO:0000256" key="2">
    <source>
        <dbReference type="PIRSR" id="PIRSR001359-2"/>
    </source>
</evidence>
<keyword evidence="5" id="KW-1185">Reference proteome</keyword>
<feature type="binding site" evidence="3">
    <location>
        <position position="178"/>
    </location>
    <ligand>
        <name>Zn(2+)</name>
        <dbReference type="ChEBI" id="CHEBI:29105"/>
        <label>1</label>
        <note>catalytic</note>
    </ligand>
</feature>
<reference evidence="5" key="1">
    <citation type="submission" date="2017-02" db="EMBL/GenBank/DDBJ databases">
        <authorList>
            <person name="Varghese N."/>
            <person name="Submissions S."/>
        </authorList>
    </citation>
    <scope>NUCLEOTIDE SEQUENCE [LARGE SCALE GENOMIC DNA]</scope>
    <source>
        <strain evidence="5">DSM 23966</strain>
    </source>
</reference>
<dbReference type="NCBIfam" id="TIGR00167">
    <property type="entry name" value="cbbA"/>
    <property type="match status" value="1"/>
</dbReference>
<evidence type="ECO:0000313" key="4">
    <source>
        <dbReference type="EMBL" id="SKB05576.1"/>
    </source>
</evidence>
<organism evidence="4 5">
    <name type="scientific">Sporosarcina newyorkensis</name>
    <dbReference type="NCBI Taxonomy" id="759851"/>
    <lineage>
        <taxon>Bacteria</taxon>
        <taxon>Bacillati</taxon>
        <taxon>Bacillota</taxon>
        <taxon>Bacilli</taxon>
        <taxon>Bacillales</taxon>
        <taxon>Caryophanaceae</taxon>
        <taxon>Sporosarcina</taxon>
    </lineage>
</organism>
<keyword evidence="3" id="KW-0479">Metal-binding</keyword>
<evidence type="ECO:0000256" key="3">
    <source>
        <dbReference type="PIRSR" id="PIRSR001359-3"/>
    </source>
</evidence>
<feature type="binding site" evidence="2">
    <location>
        <begin position="207"/>
        <end position="209"/>
    </location>
    <ligand>
        <name>dihydroxyacetone phosphate</name>
        <dbReference type="ChEBI" id="CHEBI:57642"/>
    </ligand>
</feature>
<dbReference type="PROSITE" id="PS00602">
    <property type="entry name" value="ALDOLASE_CLASS_II_1"/>
    <property type="match status" value="1"/>
</dbReference>
<dbReference type="InterPro" id="IPR013785">
    <property type="entry name" value="Aldolase_TIM"/>
</dbReference>
<feature type="binding site" evidence="2">
    <location>
        <begin position="228"/>
        <end position="231"/>
    </location>
    <ligand>
        <name>dihydroxyacetone phosphate</name>
        <dbReference type="ChEBI" id="CHEBI:57642"/>
    </ligand>
</feature>
<accession>A0A1T4YV37</accession>
<evidence type="ECO:0000256" key="1">
    <source>
        <dbReference type="PIRSR" id="PIRSR001359-1"/>
    </source>
</evidence>
<feature type="binding site" evidence="2">
    <location>
        <position position="179"/>
    </location>
    <ligand>
        <name>dihydroxyacetone phosphate</name>
        <dbReference type="ChEBI" id="CHEBI:57642"/>
    </ligand>
</feature>
<dbReference type="CDD" id="cd00947">
    <property type="entry name" value="TBP_aldolase_IIB"/>
    <property type="match status" value="1"/>
</dbReference>
<gene>
    <name evidence="4" type="ORF">SAMN04244570_3681</name>
</gene>
<dbReference type="GO" id="GO:0016832">
    <property type="term" value="F:aldehyde-lyase activity"/>
    <property type="evidence" value="ECO:0007669"/>
    <property type="project" value="InterPro"/>
</dbReference>
<evidence type="ECO:0000313" key="5">
    <source>
        <dbReference type="Proteomes" id="UP000190042"/>
    </source>
</evidence>
<feature type="active site" description="Proton donor" evidence="1">
    <location>
        <position position="81"/>
    </location>
</feature>
<feature type="binding site" evidence="3">
    <location>
        <position position="206"/>
    </location>
    <ligand>
        <name>Zn(2+)</name>
        <dbReference type="ChEBI" id="CHEBI:29105"/>
        <label>1</label>
        <note>catalytic</note>
    </ligand>
</feature>
<name>A0A1T4YV37_9BACL</name>
<dbReference type="Proteomes" id="UP000190042">
    <property type="component" value="Unassembled WGS sequence"/>
</dbReference>
<feature type="binding site" evidence="3">
    <location>
        <position position="133"/>
    </location>
    <ligand>
        <name>Zn(2+)</name>
        <dbReference type="ChEBI" id="CHEBI:29105"/>
        <label>2</label>
    </ligand>
</feature>
<dbReference type="SUPFAM" id="SSF51569">
    <property type="entry name" value="Aldolase"/>
    <property type="match status" value="1"/>
</dbReference>
<keyword evidence="3" id="KW-0862">Zinc</keyword>
<dbReference type="AlphaFoldDB" id="A0A1T4YV37"/>
<dbReference type="PANTHER" id="PTHR30304">
    <property type="entry name" value="D-TAGATOSE-1,6-BISPHOSPHATE ALDOLASE"/>
    <property type="match status" value="1"/>
</dbReference>
<dbReference type="GO" id="GO:0008270">
    <property type="term" value="F:zinc ion binding"/>
    <property type="evidence" value="ECO:0007669"/>
    <property type="project" value="InterPro"/>
</dbReference>
<dbReference type="PIRSF" id="PIRSF001359">
    <property type="entry name" value="F_bP_aldolase_II"/>
    <property type="match status" value="1"/>
</dbReference>